<reference evidence="4 5" key="1">
    <citation type="submission" date="2012-02" db="EMBL/GenBank/DDBJ databases">
        <title>The Genome Sequence of Bacteroides salyersiae CL02T12C01.</title>
        <authorList>
            <consortium name="The Broad Institute Genome Sequencing Platform"/>
            <person name="Earl A."/>
            <person name="Ward D."/>
            <person name="Feldgarden M."/>
            <person name="Gevers D."/>
            <person name="Zitomersky N.L."/>
            <person name="Coyne M.J."/>
            <person name="Comstock L.E."/>
            <person name="Young S.K."/>
            <person name="Zeng Q."/>
            <person name="Gargeya S."/>
            <person name="Fitzgerald M."/>
            <person name="Haas B."/>
            <person name="Abouelleil A."/>
            <person name="Alvarado L."/>
            <person name="Arachchi H.M."/>
            <person name="Berlin A."/>
            <person name="Chapman S.B."/>
            <person name="Gearin G."/>
            <person name="Goldberg J."/>
            <person name="Griggs A."/>
            <person name="Gujja S."/>
            <person name="Hansen M."/>
            <person name="Heiman D."/>
            <person name="Howarth C."/>
            <person name="Larimer J."/>
            <person name="Lui A."/>
            <person name="MacDonald P.J.P."/>
            <person name="McCowen C."/>
            <person name="Montmayeur A."/>
            <person name="Murphy C."/>
            <person name="Neiman D."/>
            <person name="Pearson M."/>
            <person name="Priest M."/>
            <person name="Roberts A."/>
            <person name="Saif S."/>
            <person name="Shea T."/>
            <person name="Sisk P."/>
            <person name="Stolte C."/>
            <person name="Sykes S."/>
            <person name="Wortman J."/>
            <person name="Nusbaum C."/>
            <person name="Birren B."/>
        </authorList>
    </citation>
    <scope>NUCLEOTIDE SEQUENCE [LARGE SCALE GENOMIC DNA]</scope>
    <source>
        <strain evidence="4 5">CL02T12C01</strain>
    </source>
</reference>
<sequence length="324" mass="36159">MGYLHLKFPENSLFLVTGAAGFVGCNLCEAILGMGYRVRALDDLSTGKQKNIDMLADNPRYEFVKGDIKKLDVCMKACESVDFVLNQAAWGSVPRSLEMPLFYSLNNIQGTLNMLEAARQKGVKKFVYASSSSVYGDEPNLPKREGVEGNLLSPYAVTKRTDEEWAKQYTLHYGLDTYGMRYFNVFGRRQDPDGAYAAVIPKFLKLLLNGQKCRINGDGRQSRDFTYIENVIEANLKACLAPSSAAGEAYNIAYGGREYLIDIYYSLTKALGMDVEPEFGPDRAGDIKHSNADISKAKVLLGYDPDWSFERGIAAAIEWYKENL</sequence>
<dbReference type="RefSeq" id="WP_007482568.1">
    <property type="nucleotide sequence ID" value="NZ_JH724311.1"/>
</dbReference>
<comment type="caution">
    <text evidence="4">The sequence shown here is derived from an EMBL/GenBank/DDBJ whole genome shotgun (WGS) entry which is preliminary data.</text>
</comment>
<dbReference type="AlphaFoldDB" id="I8XY42"/>
<accession>I8XY42</accession>
<dbReference type="Proteomes" id="UP000005150">
    <property type="component" value="Unassembled WGS sequence"/>
</dbReference>
<dbReference type="OrthoDB" id="9801785at2"/>
<protein>
    <recommendedName>
        <fullName evidence="3">NAD-dependent epimerase/dehydratase domain-containing protein</fullName>
    </recommendedName>
</protein>
<keyword evidence="5" id="KW-1185">Reference proteome</keyword>
<evidence type="ECO:0000313" key="5">
    <source>
        <dbReference type="Proteomes" id="UP000005150"/>
    </source>
</evidence>
<dbReference type="PROSITE" id="PS51257">
    <property type="entry name" value="PROKAR_LIPOPROTEIN"/>
    <property type="match status" value="1"/>
</dbReference>
<dbReference type="EMBL" id="AGXV01000054">
    <property type="protein sequence ID" value="EIY55800.1"/>
    <property type="molecule type" value="Genomic_DNA"/>
</dbReference>
<name>I8XY42_9BACE</name>
<dbReference type="HOGENOM" id="CLU_007383_1_7_10"/>
<dbReference type="InterPro" id="IPR001509">
    <property type="entry name" value="Epimerase_deHydtase"/>
</dbReference>
<feature type="domain" description="NAD-dependent epimerase/dehydratase" evidence="3">
    <location>
        <begin position="15"/>
        <end position="253"/>
    </location>
</feature>
<keyword evidence="2" id="KW-1133">Transmembrane helix</keyword>
<dbReference type="SUPFAM" id="SSF51735">
    <property type="entry name" value="NAD(P)-binding Rossmann-fold domains"/>
    <property type="match status" value="1"/>
</dbReference>
<dbReference type="Gene3D" id="3.90.25.10">
    <property type="entry name" value="UDP-galactose 4-epimerase, domain 1"/>
    <property type="match status" value="1"/>
</dbReference>
<evidence type="ECO:0000256" key="1">
    <source>
        <dbReference type="ARBA" id="ARBA00007637"/>
    </source>
</evidence>
<proteinExistence type="inferred from homology"/>
<feature type="transmembrane region" description="Helical" evidence="2">
    <location>
        <begin position="12"/>
        <end position="32"/>
    </location>
</feature>
<dbReference type="Pfam" id="PF01370">
    <property type="entry name" value="Epimerase"/>
    <property type="match status" value="1"/>
</dbReference>
<dbReference type="InterPro" id="IPR036291">
    <property type="entry name" value="NAD(P)-bd_dom_sf"/>
</dbReference>
<keyword evidence="2" id="KW-0812">Transmembrane</keyword>
<dbReference type="PATRIC" id="fig|997887.3.peg.4701"/>
<organism evidence="4 5">
    <name type="scientific">Bacteroides salyersiae CL02T12C01</name>
    <dbReference type="NCBI Taxonomy" id="997887"/>
    <lineage>
        <taxon>Bacteria</taxon>
        <taxon>Pseudomonadati</taxon>
        <taxon>Bacteroidota</taxon>
        <taxon>Bacteroidia</taxon>
        <taxon>Bacteroidales</taxon>
        <taxon>Bacteroidaceae</taxon>
        <taxon>Bacteroides</taxon>
    </lineage>
</organism>
<evidence type="ECO:0000313" key="4">
    <source>
        <dbReference type="EMBL" id="EIY55800.1"/>
    </source>
</evidence>
<dbReference type="PRINTS" id="PR01713">
    <property type="entry name" value="NUCEPIMERASE"/>
</dbReference>
<dbReference type="Gene3D" id="3.40.50.720">
    <property type="entry name" value="NAD(P)-binding Rossmann-like Domain"/>
    <property type="match status" value="1"/>
</dbReference>
<dbReference type="PANTHER" id="PTHR43000">
    <property type="entry name" value="DTDP-D-GLUCOSE 4,6-DEHYDRATASE-RELATED"/>
    <property type="match status" value="1"/>
</dbReference>
<gene>
    <name evidence="4" type="ORF">HMPREF1071_04499</name>
</gene>
<evidence type="ECO:0000259" key="3">
    <source>
        <dbReference type="Pfam" id="PF01370"/>
    </source>
</evidence>
<keyword evidence="2" id="KW-0472">Membrane</keyword>
<comment type="similarity">
    <text evidence="1">Belongs to the NAD(P)-dependent epimerase/dehydratase family.</text>
</comment>
<evidence type="ECO:0000256" key="2">
    <source>
        <dbReference type="SAM" id="Phobius"/>
    </source>
</evidence>